<feature type="domain" description="Alkyl hydroperoxide reductase subunit C/ Thiol specific antioxidant" evidence="5">
    <location>
        <begin position="35"/>
        <end position="82"/>
    </location>
</feature>
<dbReference type="EMBL" id="OX365760">
    <property type="protein sequence ID" value="CAI4038306.1"/>
    <property type="molecule type" value="Genomic_DNA"/>
</dbReference>
<sequence>MPPRNSKIRVLKFYLSLLISKIPSWHELNLSRKDGGLGPVKVPLLADTNHTLSRNYGDLIEEEEIALRGLFIIDPKGFIRHITINDLSVVGTSTKRSGWSKASSGLTKTA</sequence>
<keyword evidence="1" id="KW-0575">Peroxidase</keyword>
<dbReference type="RefSeq" id="XP_056081421.1">
    <property type="nucleotide sequence ID" value="XM_056221651.1"/>
</dbReference>
<reference evidence="6" key="1">
    <citation type="submission" date="2022-10" db="EMBL/GenBank/DDBJ databases">
        <authorList>
            <person name="Byrne P K."/>
        </authorList>
    </citation>
    <scope>NUCLEOTIDE SEQUENCE</scope>
    <source>
        <strain evidence="6">IFO1815</strain>
    </source>
</reference>
<dbReference type="InterPro" id="IPR000866">
    <property type="entry name" value="AhpC/TSA"/>
</dbReference>
<dbReference type="SUPFAM" id="SSF52833">
    <property type="entry name" value="Thioredoxin-like"/>
    <property type="match status" value="1"/>
</dbReference>
<evidence type="ECO:0000256" key="3">
    <source>
        <dbReference type="ARBA" id="ARBA00023002"/>
    </source>
</evidence>
<dbReference type="Proteomes" id="UP001161438">
    <property type="component" value="Chromosome 4"/>
</dbReference>
<dbReference type="InterPro" id="IPR050217">
    <property type="entry name" value="Peroxiredoxin"/>
</dbReference>
<keyword evidence="7" id="KW-1185">Reference proteome</keyword>
<keyword evidence="2" id="KW-0049">Antioxidant</keyword>
<dbReference type="InterPro" id="IPR036249">
    <property type="entry name" value="Thioredoxin-like_sf"/>
</dbReference>
<proteinExistence type="predicted"/>
<evidence type="ECO:0000256" key="4">
    <source>
        <dbReference type="ARBA" id="ARBA00023284"/>
    </source>
</evidence>
<organism evidence="6 7">
    <name type="scientific">Saccharomyces mikatae IFO 1815</name>
    <dbReference type="NCBI Taxonomy" id="226126"/>
    <lineage>
        <taxon>Eukaryota</taxon>
        <taxon>Fungi</taxon>
        <taxon>Dikarya</taxon>
        <taxon>Ascomycota</taxon>
        <taxon>Saccharomycotina</taxon>
        <taxon>Saccharomycetes</taxon>
        <taxon>Saccharomycetales</taxon>
        <taxon>Saccharomycetaceae</taxon>
        <taxon>Saccharomyces</taxon>
    </lineage>
</organism>
<evidence type="ECO:0000313" key="6">
    <source>
        <dbReference type="EMBL" id="CAI4038306.1"/>
    </source>
</evidence>
<accession>A0AA35IYX4</accession>
<dbReference type="GO" id="GO:0042744">
    <property type="term" value="P:hydrogen peroxide catabolic process"/>
    <property type="evidence" value="ECO:0007669"/>
    <property type="project" value="TreeGrafter"/>
</dbReference>
<evidence type="ECO:0000313" key="7">
    <source>
        <dbReference type="Proteomes" id="UP001161438"/>
    </source>
</evidence>
<dbReference type="GO" id="GO:0045454">
    <property type="term" value="P:cell redox homeostasis"/>
    <property type="evidence" value="ECO:0007669"/>
    <property type="project" value="TreeGrafter"/>
</dbReference>
<dbReference type="PANTHER" id="PTHR10681:SF171">
    <property type="entry name" value="PEROXIREDOXIN 4"/>
    <property type="match status" value="1"/>
</dbReference>
<name>A0AA35IYX4_SACMI</name>
<keyword evidence="3" id="KW-0560">Oxidoreductase</keyword>
<evidence type="ECO:0000256" key="2">
    <source>
        <dbReference type="ARBA" id="ARBA00022862"/>
    </source>
</evidence>
<protein>
    <recommendedName>
        <fullName evidence="5">Alkyl hydroperoxide reductase subunit C/ Thiol specific antioxidant domain-containing protein</fullName>
    </recommendedName>
</protein>
<dbReference type="GO" id="GO:0033554">
    <property type="term" value="P:cellular response to stress"/>
    <property type="evidence" value="ECO:0007669"/>
    <property type="project" value="TreeGrafter"/>
</dbReference>
<dbReference type="AlphaFoldDB" id="A0AA35IYX4"/>
<evidence type="ECO:0000256" key="1">
    <source>
        <dbReference type="ARBA" id="ARBA00022559"/>
    </source>
</evidence>
<dbReference type="PANTHER" id="PTHR10681">
    <property type="entry name" value="THIOREDOXIN PEROXIDASE"/>
    <property type="match status" value="1"/>
</dbReference>
<dbReference type="GO" id="GO:0005829">
    <property type="term" value="C:cytosol"/>
    <property type="evidence" value="ECO:0007669"/>
    <property type="project" value="TreeGrafter"/>
</dbReference>
<dbReference type="GO" id="GO:0006979">
    <property type="term" value="P:response to oxidative stress"/>
    <property type="evidence" value="ECO:0007669"/>
    <property type="project" value="TreeGrafter"/>
</dbReference>
<gene>
    <name evidence="6" type="primary">SMKI04G6480</name>
    <name evidence="6" type="ORF">SMKI_04G6480</name>
</gene>
<dbReference type="GeneID" id="80917517"/>
<dbReference type="Gene3D" id="3.40.30.10">
    <property type="entry name" value="Glutaredoxin"/>
    <property type="match status" value="1"/>
</dbReference>
<dbReference type="Pfam" id="PF00578">
    <property type="entry name" value="AhpC-TSA"/>
    <property type="match status" value="1"/>
</dbReference>
<dbReference type="GO" id="GO:0008379">
    <property type="term" value="F:thioredoxin peroxidase activity"/>
    <property type="evidence" value="ECO:0007669"/>
    <property type="project" value="TreeGrafter"/>
</dbReference>
<keyword evidence="4" id="KW-0676">Redox-active center</keyword>
<evidence type="ECO:0000259" key="5">
    <source>
        <dbReference type="Pfam" id="PF00578"/>
    </source>
</evidence>